<dbReference type="InterPro" id="IPR036291">
    <property type="entry name" value="NAD(P)-bd_dom_sf"/>
</dbReference>
<evidence type="ECO:0000313" key="2">
    <source>
        <dbReference type="EMBL" id="KAG9231665.1"/>
    </source>
</evidence>
<proteinExistence type="predicted"/>
<dbReference type="AlphaFoldDB" id="A0A9P7YEL3"/>
<sequence length="350" mass="38361">MAAPIFDSRLKLASEKRTTFRAFLYRQLFVTPALPHDVDLTGKTAVVTGSNTGIGLECARQLLDLGLGKLIIAVRDEAKGQAARSLLLSGRRLEDGAIEVWKLDMASYDSVVAFAERAKSLERLDIVVLNAAIMRVTHALVASTSHEETLQVNVLSTALLTILLLPIFKAQKSSTPGRIVWVQSDITSWTKFKEKDSIPLFTALDKPDNFNFPDRYATSKLLGQLFVTELTRLIPYSVAIITMPSPGLCYGTSLGALPKKTIGEAIGNFVKRILGRSSSIGARVITDGAINHDPEGHGQFIEDCKIQPKVPFVYTAEGDRVTKVLWEETMAELSFAKAQQILNDLSNENS</sequence>
<protein>
    <submittedName>
        <fullName evidence="2">Uncharacterized protein</fullName>
    </submittedName>
</protein>
<dbReference type="EMBL" id="MU251588">
    <property type="protein sequence ID" value="KAG9231665.1"/>
    <property type="molecule type" value="Genomic_DNA"/>
</dbReference>
<dbReference type="OrthoDB" id="542013at2759"/>
<gene>
    <name evidence="2" type="ORF">BJ875DRAFT_382479</name>
</gene>
<comment type="caution">
    <text evidence="2">The sequence shown here is derived from an EMBL/GenBank/DDBJ whole genome shotgun (WGS) entry which is preliminary data.</text>
</comment>
<dbReference type="SUPFAM" id="SSF51735">
    <property type="entry name" value="NAD(P)-binding Rossmann-fold domains"/>
    <property type="match status" value="1"/>
</dbReference>
<keyword evidence="1" id="KW-0560">Oxidoreductase</keyword>
<dbReference type="Gene3D" id="3.40.50.720">
    <property type="entry name" value="NAD(P)-binding Rossmann-like Domain"/>
    <property type="match status" value="1"/>
</dbReference>
<name>A0A9P7YEL3_9HELO</name>
<evidence type="ECO:0000256" key="1">
    <source>
        <dbReference type="ARBA" id="ARBA00023002"/>
    </source>
</evidence>
<evidence type="ECO:0000313" key="3">
    <source>
        <dbReference type="Proteomes" id="UP000824998"/>
    </source>
</evidence>
<dbReference type="GO" id="GO:0016491">
    <property type="term" value="F:oxidoreductase activity"/>
    <property type="evidence" value="ECO:0007669"/>
    <property type="project" value="UniProtKB-KW"/>
</dbReference>
<dbReference type="InterPro" id="IPR002347">
    <property type="entry name" value="SDR_fam"/>
</dbReference>
<reference evidence="2" key="1">
    <citation type="journal article" date="2021" name="IMA Fungus">
        <title>Genomic characterization of three marine fungi, including Emericellopsis atlantica sp. nov. with signatures of a generalist lifestyle and marine biomass degradation.</title>
        <authorList>
            <person name="Hagestad O.C."/>
            <person name="Hou L."/>
            <person name="Andersen J.H."/>
            <person name="Hansen E.H."/>
            <person name="Altermark B."/>
            <person name="Li C."/>
            <person name="Kuhnert E."/>
            <person name="Cox R.J."/>
            <person name="Crous P.W."/>
            <person name="Spatafora J.W."/>
            <person name="Lail K."/>
            <person name="Amirebrahimi M."/>
            <person name="Lipzen A."/>
            <person name="Pangilinan J."/>
            <person name="Andreopoulos W."/>
            <person name="Hayes R.D."/>
            <person name="Ng V."/>
            <person name="Grigoriev I.V."/>
            <person name="Jackson S.A."/>
            <person name="Sutton T.D.S."/>
            <person name="Dobson A.D.W."/>
            <person name="Rama T."/>
        </authorList>
    </citation>
    <scope>NUCLEOTIDE SEQUENCE</scope>
    <source>
        <strain evidence="2">TRa018bII</strain>
    </source>
</reference>
<keyword evidence="3" id="KW-1185">Reference proteome</keyword>
<dbReference type="PANTHER" id="PTHR43157:SF31">
    <property type="entry name" value="PHOSPHATIDYLINOSITOL-GLYCAN BIOSYNTHESIS CLASS F PROTEIN"/>
    <property type="match status" value="1"/>
</dbReference>
<organism evidence="2 3">
    <name type="scientific">Amylocarpus encephaloides</name>
    <dbReference type="NCBI Taxonomy" id="45428"/>
    <lineage>
        <taxon>Eukaryota</taxon>
        <taxon>Fungi</taxon>
        <taxon>Dikarya</taxon>
        <taxon>Ascomycota</taxon>
        <taxon>Pezizomycotina</taxon>
        <taxon>Leotiomycetes</taxon>
        <taxon>Helotiales</taxon>
        <taxon>Helotiales incertae sedis</taxon>
        <taxon>Amylocarpus</taxon>
    </lineage>
</organism>
<dbReference type="PRINTS" id="PR00081">
    <property type="entry name" value="GDHRDH"/>
</dbReference>
<dbReference type="PANTHER" id="PTHR43157">
    <property type="entry name" value="PHOSPHATIDYLINOSITOL-GLYCAN BIOSYNTHESIS CLASS F PROTEIN-RELATED"/>
    <property type="match status" value="1"/>
</dbReference>
<accession>A0A9P7YEL3</accession>
<dbReference type="Pfam" id="PF00106">
    <property type="entry name" value="adh_short"/>
    <property type="match status" value="1"/>
</dbReference>
<dbReference type="Proteomes" id="UP000824998">
    <property type="component" value="Unassembled WGS sequence"/>
</dbReference>